<protein>
    <submittedName>
        <fullName evidence="1">Uncharacterized protein</fullName>
    </submittedName>
</protein>
<evidence type="ECO:0000313" key="2">
    <source>
        <dbReference type="Proteomes" id="UP000450917"/>
    </source>
</evidence>
<dbReference type="EMBL" id="WNZX01000010">
    <property type="protein sequence ID" value="MUG71695.1"/>
    <property type="molecule type" value="Genomic_DNA"/>
</dbReference>
<dbReference type="RefSeq" id="WP_155614842.1">
    <property type="nucleotide sequence ID" value="NZ_JARTHJ010000078.1"/>
</dbReference>
<proteinExistence type="predicted"/>
<gene>
    <name evidence="1" type="ORF">GNP93_13540</name>
</gene>
<comment type="caution">
    <text evidence="1">The sequence shown here is derived from an EMBL/GenBank/DDBJ whole genome shotgun (WGS) entry which is preliminary data.</text>
</comment>
<evidence type="ECO:0000313" key="1">
    <source>
        <dbReference type="EMBL" id="MUG71695.1"/>
    </source>
</evidence>
<organism evidence="1 2">
    <name type="scientific">Paenibacillus validus</name>
    <dbReference type="NCBI Taxonomy" id="44253"/>
    <lineage>
        <taxon>Bacteria</taxon>
        <taxon>Bacillati</taxon>
        <taxon>Bacillota</taxon>
        <taxon>Bacilli</taxon>
        <taxon>Bacillales</taxon>
        <taxon>Paenibacillaceae</taxon>
        <taxon>Paenibacillus</taxon>
    </lineage>
</organism>
<accession>A0A7X3CSE6</accession>
<name>A0A7X3CSE6_9BACL</name>
<dbReference type="AlphaFoldDB" id="A0A7X3CSE6"/>
<sequence>MQDAVHAKKPAIAAGFFYRLKIVHFDFEIMIVAANALFETRIDFPFFFTASQNKFLAAQIAANNDFNTRI</sequence>
<keyword evidence="2" id="KW-1185">Reference proteome</keyword>
<reference evidence="1 2" key="1">
    <citation type="submission" date="2019-11" db="EMBL/GenBank/DDBJ databases">
        <title>Draft genome sequences of five Paenibacillus species of dairy origin.</title>
        <authorList>
            <person name="Olajide A.M."/>
            <person name="Chen S."/>
            <person name="Lapointe G."/>
        </authorList>
    </citation>
    <scope>NUCLEOTIDE SEQUENCE [LARGE SCALE GENOMIC DNA]</scope>
    <source>
        <strain evidence="1 2">2CS3</strain>
    </source>
</reference>
<dbReference type="Proteomes" id="UP000450917">
    <property type="component" value="Unassembled WGS sequence"/>
</dbReference>